<evidence type="ECO:0000256" key="5">
    <source>
        <dbReference type="ARBA" id="ARBA00022840"/>
    </source>
</evidence>
<dbReference type="InterPro" id="IPR027417">
    <property type="entry name" value="P-loop_NTPase"/>
</dbReference>
<gene>
    <name evidence="12" type="ORF">H9758_05635</name>
</gene>
<keyword evidence="3 9" id="KW-0812">Transmembrane</keyword>
<dbReference type="SUPFAM" id="SSF90123">
    <property type="entry name" value="ABC transporter transmembrane region"/>
    <property type="match status" value="1"/>
</dbReference>
<dbReference type="Gene3D" id="3.40.50.300">
    <property type="entry name" value="P-loop containing nucleotide triphosphate hydrolases"/>
    <property type="match status" value="1"/>
</dbReference>
<name>A0A9D2NMC5_9FIRM</name>
<proteinExistence type="predicted"/>
<dbReference type="GO" id="GO:0015421">
    <property type="term" value="F:ABC-type oligopeptide transporter activity"/>
    <property type="evidence" value="ECO:0007669"/>
    <property type="project" value="TreeGrafter"/>
</dbReference>
<dbReference type="EMBL" id="DWWO01000073">
    <property type="protein sequence ID" value="HJC34061.1"/>
    <property type="molecule type" value="Genomic_DNA"/>
</dbReference>
<dbReference type="PANTHER" id="PTHR43394:SF1">
    <property type="entry name" value="ATP-BINDING CASSETTE SUB-FAMILY B MEMBER 10, MITOCHONDRIAL"/>
    <property type="match status" value="1"/>
</dbReference>
<dbReference type="Gene3D" id="1.20.1560.10">
    <property type="entry name" value="ABC transporter type 1, transmembrane domain"/>
    <property type="match status" value="1"/>
</dbReference>
<feature type="region of interest" description="Disordered" evidence="8">
    <location>
        <begin position="1"/>
        <end position="24"/>
    </location>
</feature>
<comment type="subcellular location">
    <subcellularLocation>
        <location evidence="1">Cell membrane</location>
        <topology evidence="1">Multi-pass membrane protein</topology>
    </subcellularLocation>
</comment>
<feature type="transmembrane region" description="Helical" evidence="9">
    <location>
        <begin position="288"/>
        <end position="315"/>
    </location>
</feature>
<evidence type="ECO:0000313" key="13">
    <source>
        <dbReference type="Proteomes" id="UP000823890"/>
    </source>
</evidence>
<evidence type="ECO:0000256" key="1">
    <source>
        <dbReference type="ARBA" id="ARBA00004651"/>
    </source>
</evidence>
<dbReference type="FunFam" id="3.40.50.300:FF:000287">
    <property type="entry name" value="Multidrug ABC transporter ATP-binding protein"/>
    <property type="match status" value="1"/>
</dbReference>
<evidence type="ECO:0000256" key="3">
    <source>
        <dbReference type="ARBA" id="ARBA00022692"/>
    </source>
</evidence>
<dbReference type="GO" id="GO:0005886">
    <property type="term" value="C:plasma membrane"/>
    <property type="evidence" value="ECO:0007669"/>
    <property type="project" value="UniProtKB-SubCell"/>
</dbReference>
<keyword evidence="6 9" id="KW-1133">Transmembrane helix</keyword>
<dbReference type="PROSITE" id="PS50929">
    <property type="entry name" value="ABC_TM1F"/>
    <property type="match status" value="1"/>
</dbReference>
<dbReference type="InterPro" id="IPR003593">
    <property type="entry name" value="AAA+_ATPase"/>
</dbReference>
<dbReference type="InterPro" id="IPR036640">
    <property type="entry name" value="ABC1_TM_sf"/>
</dbReference>
<dbReference type="Pfam" id="PF00005">
    <property type="entry name" value="ABC_tran"/>
    <property type="match status" value="1"/>
</dbReference>
<feature type="domain" description="ABC transmembrane type-1" evidence="11">
    <location>
        <begin position="47"/>
        <end position="337"/>
    </location>
</feature>
<keyword evidence="7 9" id="KW-0472">Membrane</keyword>
<reference evidence="12" key="2">
    <citation type="submission" date="2021-04" db="EMBL/GenBank/DDBJ databases">
        <authorList>
            <person name="Gilroy R."/>
        </authorList>
    </citation>
    <scope>NUCLEOTIDE SEQUENCE</scope>
    <source>
        <strain evidence="12">ChiW19-954</strain>
    </source>
</reference>
<evidence type="ECO:0000313" key="12">
    <source>
        <dbReference type="EMBL" id="HJC34061.1"/>
    </source>
</evidence>
<evidence type="ECO:0000259" key="11">
    <source>
        <dbReference type="PROSITE" id="PS50929"/>
    </source>
</evidence>
<keyword evidence="2" id="KW-0813">Transport</keyword>
<evidence type="ECO:0000256" key="6">
    <source>
        <dbReference type="ARBA" id="ARBA00022989"/>
    </source>
</evidence>
<dbReference type="CDD" id="cd03254">
    <property type="entry name" value="ABCC_Glucan_exporter_like"/>
    <property type="match status" value="1"/>
</dbReference>
<dbReference type="Pfam" id="PF00664">
    <property type="entry name" value="ABC_membrane"/>
    <property type="match status" value="1"/>
</dbReference>
<dbReference type="SUPFAM" id="SSF52540">
    <property type="entry name" value="P-loop containing nucleoside triphosphate hydrolases"/>
    <property type="match status" value="1"/>
</dbReference>
<evidence type="ECO:0000256" key="2">
    <source>
        <dbReference type="ARBA" id="ARBA00022448"/>
    </source>
</evidence>
<reference evidence="12" key="1">
    <citation type="journal article" date="2021" name="PeerJ">
        <title>Extensive microbial diversity within the chicken gut microbiome revealed by metagenomics and culture.</title>
        <authorList>
            <person name="Gilroy R."/>
            <person name="Ravi A."/>
            <person name="Getino M."/>
            <person name="Pursley I."/>
            <person name="Horton D.L."/>
            <person name="Alikhan N.F."/>
            <person name="Baker D."/>
            <person name="Gharbi K."/>
            <person name="Hall N."/>
            <person name="Watson M."/>
            <person name="Adriaenssens E.M."/>
            <person name="Foster-Nyarko E."/>
            <person name="Jarju S."/>
            <person name="Secka A."/>
            <person name="Antonio M."/>
            <person name="Oren A."/>
            <person name="Chaudhuri R.R."/>
            <person name="La Ragione R."/>
            <person name="Hildebrand F."/>
            <person name="Pallen M.J."/>
        </authorList>
    </citation>
    <scope>NUCLEOTIDE SEQUENCE</scope>
    <source>
        <strain evidence="12">ChiW19-954</strain>
    </source>
</reference>
<dbReference type="PROSITE" id="PS50893">
    <property type="entry name" value="ABC_TRANSPORTER_2"/>
    <property type="match status" value="1"/>
</dbReference>
<comment type="caution">
    <text evidence="12">The sequence shown here is derived from an EMBL/GenBank/DDBJ whole genome shotgun (WGS) entry which is preliminary data.</text>
</comment>
<dbReference type="Proteomes" id="UP000823890">
    <property type="component" value="Unassembled WGS sequence"/>
</dbReference>
<dbReference type="PANTHER" id="PTHR43394">
    <property type="entry name" value="ATP-DEPENDENT PERMEASE MDL1, MITOCHONDRIAL"/>
    <property type="match status" value="1"/>
</dbReference>
<feature type="transmembrane region" description="Helical" evidence="9">
    <location>
        <begin position="89"/>
        <end position="110"/>
    </location>
</feature>
<dbReference type="InterPro" id="IPR039421">
    <property type="entry name" value="Type_1_exporter"/>
</dbReference>
<protein>
    <submittedName>
        <fullName evidence="12">ABC transporter ATP-binding protein/permease</fullName>
    </submittedName>
</protein>
<dbReference type="GO" id="GO:0016887">
    <property type="term" value="F:ATP hydrolysis activity"/>
    <property type="evidence" value="ECO:0007669"/>
    <property type="project" value="InterPro"/>
</dbReference>
<evidence type="ECO:0000256" key="8">
    <source>
        <dbReference type="SAM" id="MobiDB-lite"/>
    </source>
</evidence>
<dbReference type="AlphaFoldDB" id="A0A9D2NMC5"/>
<dbReference type="PROSITE" id="PS00211">
    <property type="entry name" value="ABC_TRANSPORTER_1"/>
    <property type="match status" value="1"/>
</dbReference>
<evidence type="ECO:0000256" key="7">
    <source>
        <dbReference type="ARBA" id="ARBA00023136"/>
    </source>
</evidence>
<feature type="transmembrane region" description="Helical" evidence="9">
    <location>
        <begin position="46"/>
        <end position="69"/>
    </location>
</feature>
<keyword evidence="4" id="KW-0547">Nucleotide-binding</keyword>
<evidence type="ECO:0000259" key="10">
    <source>
        <dbReference type="PROSITE" id="PS50893"/>
    </source>
</evidence>
<evidence type="ECO:0000256" key="4">
    <source>
        <dbReference type="ARBA" id="ARBA00022741"/>
    </source>
</evidence>
<feature type="transmembrane region" description="Helical" evidence="9">
    <location>
        <begin position="194"/>
        <end position="211"/>
    </location>
</feature>
<dbReference type="InterPro" id="IPR011527">
    <property type="entry name" value="ABC1_TM_dom"/>
</dbReference>
<dbReference type="CDD" id="cd18547">
    <property type="entry name" value="ABC_6TM_Tm288_like"/>
    <property type="match status" value="1"/>
</dbReference>
<accession>A0A9D2NMC5</accession>
<dbReference type="GO" id="GO:0005524">
    <property type="term" value="F:ATP binding"/>
    <property type="evidence" value="ECO:0007669"/>
    <property type="project" value="UniProtKB-KW"/>
</dbReference>
<evidence type="ECO:0000256" key="9">
    <source>
        <dbReference type="SAM" id="Phobius"/>
    </source>
</evidence>
<feature type="compositionally biased region" description="Polar residues" evidence="8">
    <location>
        <begin position="1"/>
        <end position="12"/>
    </location>
</feature>
<dbReference type="SMART" id="SM00382">
    <property type="entry name" value="AAA"/>
    <property type="match status" value="1"/>
</dbReference>
<keyword evidence="5 12" id="KW-0067">ATP-binding</keyword>
<feature type="transmembrane region" description="Helical" evidence="9">
    <location>
        <begin position="171"/>
        <end position="188"/>
    </location>
</feature>
<organism evidence="12 13">
    <name type="scientific">Candidatus Mediterraneibacter faecipullorum</name>
    <dbReference type="NCBI Taxonomy" id="2838670"/>
    <lineage>
        <taxon>Bacteria</taxon>
        <taxon>Bacillati</taxon>
        <taxon>Bacillota</taxon>
        <taxon>Clostridia</taxon>
        <taxon>Lachnospirales</taxon>
        <taxon>Lachnospiraceae</taxon>
        <taxon>Mediterraneibacter</taxon>
    </lineage>
</organism>
<feature type="domain" description="ABC transporter" evidence="10">
    <location>
        <begin position="404"/>
        <end position="638"/>
    </location>
</feature>
<dbReference type="InterPro" id="IPR003439">
    <property type="entry name" value="ABC_transporter-like_ATP-bd"/>
</dbReference>
<sequence>MSDQNNNSNAQPVRQRAGGGPAVTKGTLKTAKRLLGYVISTYKVQFIIVLICILMSSIASISVSLSLKFLLDDFIIPLIGQQDPDYTELYQALTLLGTIFLLGVISTFIYSRMMVVIGQGVLKRVRDEMFEHMQTLPIRYFDQNTNGSIMSLYTNDTDTLRQMINQSIPQVLMSAFTIVVTFISMLVLSPILTALAVLMILVMILVSKVVTGNSGKYFIRQQLDLADITGFVEERMNGQRVIKVFNHEKISEKEFDELNERLFTSASNAHTFASMMGPIIGNLGNLQFVLTAVFGGFLSVAGIGNITLGVMASYLQFTKSFTQPFMQVAQQFNSIIMALAGAERIFRMMDEEPEVDDGYVTLVNAKRNPDGSLTECEERTGLWAWKHPHKADGTVTYQELKGDVRFYDMTFGYTPNRMVLHDLTLYAKPGQKLAFVGSTGAGKTTITNLINRFYDVADGKIRYDDININKIKKADLRRSLGIVLQDTHLFTGTIKENIRYGKLDATDEEVVNAAKLAQADGFIRMLPNGYDTHLSGDGEELSQGQRQLLAIARAAIADPPVLILDEATSSIDTRTEQIVQKGMDNLMKGRTVFVIAHRLSTIRNSDAIMVLEHGRIIERGTHEELLKLKGTYYQLYTGKLELS</sequence>
<dbReference type="InterPro" id="IPR017871">
    <property type="entry name" value="ABC_transporter-like_CS"/>
</dbReference>